<evidence type="ECO:0000256" key="15">
    <source>
        <dbReference type="ARBA" id="ARBA00049551"/>
    </source>
</evidence>
<keyword evidence="12 16" id="KW-0830">Ubiquinone</keyword>
<feature type="transmembrane region" description="Helical" evidence="16">
    <location>
        <begin position="407"/>
        <end position="428"/>
    </location>
</feature>
<dbReference type="PANTHER" id="PTHR42829:SF2">
    <property type="entry name" value="NADH-UBIQUINONE OXIDOREDUCTASE CHAIN 5"/>
    <property type="match status" value="1"/>
</dbReference>
<feature type="transmembrane region" description="Helical" evidence="16">
    <location>
        <begin position="118"/>
        <end position="135"/>
    </location>
</feature>
<feature type="transmembrane region" description="Helical" evidence="16">
    <location>
        <begin position="172"/>
        <end position="190"/>
    </location>
</feature>
<evidence type="ECO:0000259" key="19">
    <source>
        <dbReference type="Pfam" id="PF06455"/>
    </source>
</evidence>
<keyword evidence="13 16" id="KW-0496">Mitochondrion</keyword>
<evidence type="ECO:0000256" key="12">
    <source>
        <dbReference type="ARBA" id="ARBA00023075"/>
    </source>
</evidence>
<evidence type="ECO:0000256" key="10">
    <source>
        <dbReference type="ARBA" id="ARBA00022989"/>
    </source>
</evidence>
<feature type="transmembrane region" description="Helical" evidence="16">
    <location>
        <begin position="141"/>
        <end position="160"/>
    </location>
</feature>
<dbReference type="GO" id="GO:0003954">
    <property type="term" value="F:NADH dehydrogenase activity"/>
    <property type="evidence" value="ECO:0007669"/>
    <property type="project" value="TreeGrafter"/>
</dbReference>
<dbReference type="NCBIfam" id="TIGR01974">
    <property type="entry name" value="NDH_I_L"/>
    <property type="match status" value="1"/>
</dbReference>
<keyword evidence="5" id="KW-0679">Respiratory chain</keyword>
<accession>F6LWD5</accession>
<keyword evidence="7" id="KW-0999">Mitochondrion inner membrane</keyword>
<name>F6LWD5_9SALA</name>
<evidence type="ECO:0000313" key="20">
    <source>
        <dbReference type="EMBL" id="ADZ74277.1"/>
    </source>
</evidence>
<feature type="transmembrane region" description="Helical" evidence="16">
    <location>
        <begin position="43"/>
        <end position="60"/>
    </location>
</feature>
<feature type="transmembrane region" description="Helical" evidence="16">
    <location>
        <begin position="89"/>
        <end position="109"/>
    </location>
</feature>
<evidence type="ECO:0000256" key="1">
    <source>
        <dbReference type="ARBA" id="ARBA00004448"/>
    </source>
</evidence>
<protein>
    <recommendedName>
        <fullName evidence="3 16">NADH-ubiquinone oxidoreductase chain 5</fullName>
        <ecNumber evidence="2 16">7.1.1.2</ecNumber>
    </recommendedName>
</protein>
<keyword evidence="9" id="KW-0249">Electron transport</keyword>
<evidence type="ECO:0000259" key="17">
    <source>
        <dbReference type="Pfam" id="PF00361"/>
    </source>
</evidence>
<dbReference type="Pfam" id="PF00662">
    <property type="entry name" value="Proton_antipo_N"/>
    <property type="match status" value="1"/>
</dbReference>
<dbReference type="GO" id="GO:0042773">
    <property type="term" value="P:ATP synthesis coupled electron transport"/>
    <property type="evidence" value="ECO:0007669"/>
    <property type="project" value="InterPro"/>
</dbReference>
<keyword evidence="10 16" id="KW-1133">Transmembrane helix</keyword>
<proteinExistence type="inferred from homology"/>
<feature type="transmembrane region" description="Helical" evidence="16">
    <location>
        <begin position="580"/>
        <end position="600"/>
    </location>
</feature>
<dbReference type="GO" id="GO:0005743">
    <property type="term" value="C:mitochondrial inner membrane"/>
    <property type="evidence" value="ECO:0007669"/>
    <property type="project" value="UniProtKB-SubCell"/>
</dbReference>
<dbReference type="InterPro" id="IPR003945">
    <property type="entry name" value="NU5C-like"/>
</dbReference>
<keyword evidence="11 16" id="KW-0520">NAD</keyword>
<evidence type="ECO:0000256" key="3">
    <source>
        <dbReference type="ARBA" id="ARBA00021096"/>
    </source>
</evidence>
<dbReference type="PANTHER" id="PTHR42829">
    <property type="entry name" value="NADH-UBIQUINONE OXIDOREDUCTASE CHAIN 5"/>
    <property type="match status" value="1"/>
</dbReference>
<evidence type="ECO:0000256" key="6">
    <source>
        <dbReference type="ARBA" id="ARBA00022692"/>
    </source>
</evidence>
<dbReference type="EMBL" id="JF449367">
    <property type="protein sequence ID" value="ADZ74277.1"/>
    <property type="molecule type" value="Genomic_DNA"/>
</dbReference>
<feature type="domain" description="NADH dehydrogenase subunit 5 C-terminal" evidence="19">
    <location>
        <begin position="422"/>
        <end position="597"/>
    </location>
</feature>
<feature type="domain" description="NADH:quinone oxidoreductase/Mrp antiporter transmembrane" evidence="17">
    <location>
        <begin position="135"/>
        <end position="416"/>
    </location>
</feature>
<evidence type="ECO:0000256" key="14">
    <source>
        <dbReference type="ARBA" id="ARBA00023136"/>
    </source>
</evidence>
<dbReference type="GO" id="GO:0008137">
    <property type="term" value="F:NADH dehydrogenase (ubiquinone) activity"/>
    <property type="evidence" value="ECO:0007669"/>
    <property type="project" value="UniProtKB-EC"/>
</dbReference>
<keyword evidence="14 16" id="KW-0472">Membrane</keyword>
<comment type="function">
    <text evidence="16">Core subunit of the mitochondrial membrane respiratory chain NADH dehydrogenase (Complex I) which catalyzes electron transfer from NADH through the respiratory chain, using ubiquinone as an electron acceptor. Essential for the catalytic activity and assembly of complex I.</text>
</comment>
<dbReference type="InterPro" id="IPR001516">
    <property type="entry name" value="Proton_antipo_N"/>
</dbReference>
<comment type="subcellular location">
    <subcellularLocation>
        <location evidence="1">Mitochondrion inner membrane</location>
        <topology evidence="1">Multi-pass membrane protein</topology>
    </subcellularLocation>
</comment>
<dbReference type="Pfam" id="PF06455">
    <property type="entry name" value="NADH5_C"/>
    <property type="match status" value="1"/>
</dbReference>
<feature type="transmembrane region" description="Helical" evidence="16">
    <location>
        <begin position="455"/>
        <end position="471"/>
    </location>
</feature>
<evidence type="ECO:0000256" key="4">
    <source>
        <dbReference type="ARBA" id="ARBA00022448"/>
    </source>
</evidence>
<evidence type="ECO:0000256" key="13">
    <source>
        <dbReference type="ARBA" id="ARBA00023128"/>
    </source>
</evidence>
<comment type="catalytic activity">
    <reaction evidence="15 16">
        <text>a ubiquinone + NADH + 5 H(+)(in) = a ubiquinol + NAD(+) + 4 H(+)(out)</text>
        <dbReference type="Rhea" id="RHEA:29091"/>
        <dbReference type="Rhea" id="RHEA-COMP:9565"/>
        <dbReference type="Rhea" id="RHEA-COMP:9566"/>
        <dbReference type="ChEBI" id="CHEBI:15378"/>
        <dbReference type="ChEBI" id="CHEBI:16389"/>
        <dbReference type="ChEBI" id="CHEBI:17976"/>
        <dbReference type="ChEBI" id="CHEBI:57540"/>
        <dbReference type="ChEBI" id="CHEBI:57945"/>
        <dbReference type="EC" id="7.1.1.2"/>
    </reaction>
</comment>
<dbReference type="InterPro" id="IPR018393">
    <property type="entry name" value="NADHpl_OxRdtase_5_subgr"/>
</dbReference>
<evidence type="ECO:0000256" key="7">
    <source>
        <dbReference type="ARBA" id="ARBA00022792"/>
    </source>
</evidence>
<feature type="transmembrane region" description="Helical" evidence="16">
    <location>
        <begin position="6"/>
        <end position="22"/>
    </location>
</feature>
<feature type="transmembrane region" description="Helical" evidence="16">
    <location>
        <begin position="483"/>
        <end position="505"/>
    </location>
</feature>
<keyword evidence="4 16" id="KW-0813">Transport</keyword>
<feature type="transmembrane region" description="Helical" evidence="16">
    <location>
        <begin position="368"/>
        <end position="387"/>
    </location>
</feature>
<reference evidence="20" key="2">
    <citation type="submission" date="2011-03" db="EMBL/GenBank/DDBJ databases">
        <authorList>
            <person name="Vieites D."/>
            <person name="Nieto-Roman S."/>
            <person name="Wake M.H."/>
            <person name="Wake D.B."/>
        </authorList>
    </citation>
    <scope>NUCLEOTIDE SEQUENCE</scope>
</reference>
<dbReference type="InterPro" id="IPR010934">
    <property type="entry name" value="NADH_DH_su5_C"/>
</dbReference>
<comment type="similarity">
    <text evidence="16">Belongs to the complex I subunit 5 family.</text>
</comment>
<dbReference type="EC" id="7.1.1.2" evidence="2 16"/>
<evidence type="ECO:0000256" key="16">
    <source>
        <dbReference type="RuleBase" id="RU003404"/>
    </source>
</evidence>
<dbReference type="InterPro" id="IPR001750">
    <property type="entry name" value="ND/Mrp_TM"/>
</dbReference>
<dbReference type="Pfam" id="PF00361">
    <property type="entry name" value="Proton_antipo_M"/>
    <property type="match status" value="1"/>
</dbReference>
<feature type="transmembrane region" description="Helical" evidence="16">
    <location>
        <begin position="241"/>
        <end position="261"/>
    </location>
</feature>
<evidence type="ECO:0000256" key="9">
    <source>
        <dbReference type="ARBA" id="ARBA00022982"/>
    </source>
</evidence>
<evidence type="ECO:0000256" key="11">
    <source>
        <dbReference type="ARBA" id="ARBA00023027"/>
    </source>
</evidence>
<sequence length="604" mass="67516">MDFMLIFNSSFIMSLFLLIIPLNHQLINKNINWHTLLKTSVKLSVFISILPLMIFISLGMESTTTNFNLMTLYNFNISSSFKLDQYSTLFLPTALFVTWAILEFAIWYMHSDPMINQFFKFLLLFLTAMMILVTANNLFQLFIGWEGVGIMSFLLIGWWYSRADANTAAMQAVMYNRIGDIGLIITMAWLAINMNSWELQQMFMLENKSLIPLLGLILAAMGKSAQFGLHPWLPAAMEGPTPVSALLHSSTMVVAGIFLLIRFQPMLEQNPQSLTICLCLGAMTTLFTAACALTQNDIKKIVAFSTSSQLGLMMVTIGLNQPQLAFFHICTHAFFKAMLFLCSGSIIHSLNNEQDIRKMGGLQKALPVTTTCITIGSLALTGAPFLSGFFSKDAIIEAMNNSNLNCWSLILTLIATSFTAIYSFRIMFFSSMNFPRLSPLNPINENPTLNPIKRLAWGSILAGLFIILNMSPMKPQILTMPEILKMSALLVTIMGLIVAIDLLNLTSNYTSKTKIHTLSNMLAFFPNTIHRLSPKSKMLMGQNLATIITDSTWYEKSGPKGIFDQQLPPIKTTTTFQTGLIKTYMLAFLIFTLLASTTLLPNRT</sequence>
<reference evidence="20" key="1">
    <citation type="journal article" date="2011" name="Mol. Phylogenet. Evol.">
        <title>A multigenic perspective on phylogenetic relationships in the largest family of salamanders, the Plethodontidae.</title>
        <authorList>
            <person name="Vieites D.R."/>
            <person name="Roman S.N."/>
            <person name="Wake M.H."/>
            <person name="Wake D.B."/>
        </authorList>
    </citation>
    <scope>NUCLEOTIDE SEQUENCE</scope>
</reference>
<feature type="domain" description="NADH-Ubiquinone oxidoreductase (complex I) chain 5 N-terminal" evidence="18">
    <location>
        <begin position="70"/>
        <end position="119"/>
    </location>
</feature>
<dbReference type="PRINTS" id="PR01434">
    <property type="entry name" value="NADHDHGNASE5"/>
</dbReference>
<evidence type="ECO:0000259" key="18">
    <source>
        <dbReference type="Pfam" id="PF00662"/>
    </source>
</evidence>
<evidence type="ECO:0000256" key="2">
    <source>
        <dbReference type="ARBA" id="ARBA00012944"/>
    </source>
</evidence>
<feature type="transmembrane region" description="Helical" evidence="16">
    <location>
        <begin position="325"/>
        <end position="347"/>
    </location>
</feature>
<geneLocation type="mitochondrion" evidence="20"/>
<keyword evidence="6 16" id="KW-0812">Transmembrane</keyword>
<gene>
    <name evidence="20" type="primary">nad5</name>
</gene>
<evidence type="ECO:0000256" key="8">
    <source>
        <dbReference type="ARBA" id="ARBA00022967"/>
    </source>
</evidence>
<feature type="transmembrane region" description="Helical" evidence="16">
    <location>
        <begin position="273"/>
        <end position="294"/>
    </location>
</feature>
<organism evidence="20">
    <name type="scientific">Karsenia koreana</name>
    <name type="common">Korean crevice salamander</name>
    <dbReference type="NCBI Taxonomy" id="322013"/>
    <lineage>
        <taxon>Eukaryota</taxon>
        <taxon>Metazoa</taxon>
        <taxon>Chordata</taxon>
        <taxon>Craniata</taxon>
        <taxon>Vertebrata</taxon>
        <taxon>Euteleostomi</taxon>
        <taxon>Amphibia</taxon>
        <taxon>Batrachia</taxon>
        <taxon>Caudata</taxon>
        <taxon>Salamandroidea</taxon>
        <taxon>Plethodontidae</taxon>
        <taxon>Plethodontinae</taxon>
        <taxon>Karsenia</taxon>
    </lineage>
</organism>
<dbReference type="GO" id="GO:0015990">
    <property type="term" value="P:electron transport coupled proton transport"/>
    <property type="evidence" value="ECO:0007669"/>
    <property type="project" value="TreeGrafter"/>
</dbReference>
<dbReference type="AlphaFoldDB" id="F6LWD5"/>
<evidence type="ECO:0000256" key="5">
    <source>
        <dbReference type="ARBA" id="ARBA00022660"/>
    </source>
</evidence>
<keyword evidence="8" id="KW-1278">Translocase</keyword>